<keyword evidence="3" id="KW-1185">Reference proteome</keyword>
<reference evidence="2" key="5">
    <citation type="submission" date="2015-06" db="UniProtKB">
        <authorList>
            <consortium name="EnsemblFungi"/>
        </authorList>
    </citation>
    <scope>IDENTIFICATION</scope>
    <source>
        <strain evidence="2">ATCC 64411</strain>
    </source>
</reference>
<dbReference type="VEuPathDB" id="FungiDB:MAPG_10276"/>
<evidence type="ECO:0000313" key="3">
    <source>
        <dbReference type="Proteomes" id="UP000011715"/>
    </source>
</evidence>
<proteinExistence type="predicted"/>
<evidence type="ECO:0000313" key="1">
    <source>
        <dbReference type="EMBL" id="KLU90422.1"/>
    </source>
</evidence>
<dbReference type="OrthoDB" id="4177236at2759"/>
<reference evidence="1" key="2">
    <citation type="submission" date="2010-05" db="EMBL/GenBank/DDBJ databases">
        <title>The Genome Sequence of Magnaporthe poae strain ATCC 64411.</title>
        <authorList>
            <consortium name="The Broad Institute Genome Sequencing Platform"/>
            <consortium name="Broad Institute Genome Sequencing Center for Infectious Disease"/>
            <person name="Ma L.-J."/>
            <person name="Dead R."/>
            <person name="Young S."/>
            <person name="Zeng Q."/>
            <person name="Koehrsen M."/>
            <person name="Alvarado L."/>
            <person name="Berlin A."/>
            <person name="Chapman S.B."/>
            <person name="Chen Z."/>
            <person name="Freedman E."/>
            <person name="Gellesch M."/>
            <person name="Goldberg J."/>
            <person name="Griggs A."/>
            <person name="Gujja S."/>
            <person name="Heilman E.R."/>
            <person name="Heiman D."/>
            <person name="Hepburn T."/>
            <person name="Howarth C."/>
            <person name="Jen D."/>
            <person name="Larson L."/>
            <person name="Mehta T."/>
            <person name="Neiman D."/>
            <person name="Pearson M."/>
            <person name="Roberts A."/>
            <person name="Saif S."/>
            <person name="Shea T."/>
            <person name="Shenoy N."/>
            <person name="Sisk P."/>
            <person name="Stolte C."/>
            <person name="Sykes S."/>
            <person name="Walk T."/>
            <person name="White J."/>
            <person name="Yandava C."/>
            <person name="Haas B."/>
            <person name="Nusbaum C."/>
            <person name="Birren B."/>
        </authorList>
    </citation>
    <scope>NUCLEOTIDE SEQUENCE</scope>
    <source>
        <strain evidence="1">ATCC 64411</strain>
    </source>
</reference>
<protein>
    <submittedName>
        <fullName evidence="1 2">Uncharacterized protein</fullName>
    </submittedName>
</protein>
<organism evidence="2 3">
    <name type="scientific">Magnaporthiopsis poae (strain ATCC 64411 / 73-15)</name>
    <name type="common">Kentucky bluegrass fungus</name>
    <name type="synonym">Magnaporthe poae</name>
    <dbReference type="NCBI Taxonomy" id="644358"/>
    <lineage>
        <taxon>Eukaryota</taxon>
        <taxon>Fungi</taxon>
        <taxon>Dikarya</taxon>
        <taxon>Ascomycota</taxon>
        <taxon>Pezizomycotina</taxon>
        <taxon>Sordariomycetes</taxon>
        <taxon>Sordariomycetidae</taxon>
        <taxon>Magnaporthales</taxon>
        <taxon>Magnaporthaceae</taxon>
        <taxon>Magnaporthiopsis</taxon>
    </lineage>
</organism>
<sequence>MADAVEIPLPYYAPRDEMPERLPNWTEAWNMKEAGGRSPSRVQRRVQRRVRGHFLVEFGRDVRFDNAKTMLFLHQTTTAVRVPRVYAMFTRSVSQLGGRVNVIIREWIPGMEVQAYNIQPLVDWALRDRWLHVDTILGRIDPEETDARRRQLTCERDAVVRGEVDRRTAQLADKFCAYIHELHAAVPSPTRGAAAVYEKPYLESPLFVGSVDKWCEDKHRILVHLVERRKTGQDSGLDWARLADAVLCEDGQLVLTSWD</sequence>
<reference evidence="2" key="4">
    <citation type="journal article" date="2015" name="G3 (Bethesda)">
        <title>Genome sequences of three phytopathogenic species of the Magnaporthaceae family of fungi.</title>
        <authorList>
            <person name="Okagaki L.H."/>
            <person name="Nunes C.C."/>
            <person name="Sailsbery J."/>
            <person name="Clay B."/>
            <person name="Brown D."/>
            <person name="John T."/>
            <person name="Oh Y."/>
            <person name="Young N."/>
            <person name="Fitzgerald M."/>
            <person name="Haas B.J."/>
            <person name="Zeng Q."/>
            <person name="Young S."/>
            <person name="Adiconis X."/>
            <person name="Fan L."/>
            <person name="Levin J.Z."/>
            <person name="Mitchell T.K."/>
            <person name="Okubara P.A."/>
            <person name="Farman M.L."/>
            <person name="Kohn L.M."/>
            <person name="Birren B."/>
            <person name="Ma L.-J."/>
            <person name="Dean R.A."/>
        </authorList>
    </citation>
    <scope>NUCLEOTIDE SEQUENCE</scope>
    <source>
        <strain evidence="2">ATCC 64411 / 73-15</strain>
    </source>
</reference>
<dbReference type="EMBL" id="ADBL01002296">
    <property type="status" value="NOT_ANNOTATED_CDS"/>
    <property type="molecule type" value="Genomic_DNA"/>
</dbReference>
<gene>
    <name evidence="1" type="ORF">MAPG_10276</name>
</gene>
<dbReference type="Proteomes" id="UP000011715">
    <property type="component" value="Unassembled WGS sequence"/>
</dbReference>
<name>A0A0C4EC62_MAGP6</name>
<dbReference type="AlphaFoldDB" id="A0A0C4EC62"/>
<dbReference type="EnsemblFungi" id="MAPG_10276T0">
    <property type="protein sequence ID" value="MAPG_10276T0"/>
    <property type="gene ID" value="MAPG_10276"/>
</dbReference>
<reference evidence="3" key="1">
    <citation type="submission" date="2010-05" db="EMBL/GenBank/DDBJ databases">
        <title>The genome sequence of Magnaporthe poae strain ATCC 64411.</title>
        <authorList>
            <person name="Ma L.-J."/>
            <person name="Dead R."/>
            <person name="Young S."/>
            <person name="Zeng Q."/>
            <person name="Koehrsen M."/>
            <person name="Alvarado L."/>
            <person name="Berlin A."/>
            <person name="Chapman S.B."/>
            <person name="Chen Z."/>
            <person name="Freedman E."/>
            <person name="Gellesch M."/>
            <person name="Goldberg J."/>
            <person name="Griggs A."/>
            <person name="Gujja S."/>
            <person name="Heilman E.R."/>
            <person name="Heiman D."/>
            <person name="Hepburn T."/>
            <person name="Howarth C."/>
            <person name="Jen D."/>
            <person name="Larson L."/>
            <person name="Mehta T."/>
            <person name="Neiman D."/>
            <person name="Pearson M."/>
            <person name="Roberts A."/>
            <person name="Saif S."/>
            <person name="Shea T."/>
            <person name="Shenoy N."/>
            <person name="Sisk P."/>
            <person name="Stolte C."/>
            <person name="Sykes S."/>
            <person name="Walk T."/>
            <person name="White J."/>
            <person name="Yandava C."/>
            <person name="Haas B."/>
            <person name="Nusbaum C."/>
            <person name="Birren B."/>
        </authorList>
    </citation>
    <scope>NUCLEOTIDE SEQUENCE [LARGE SCALE GENOMIC DNA]</scope>
    <source>
        <strain evidence="3">ATCC 64411 / 73-15</strain>
    </source>
</reference>
<reference evidence="1" key="3">
    <citation type="submission" date="2011-03" db="EMBL/GenBank/DDBJ databases">
        <title>Annotation of Magnaporthe poae ATCC 64411.</title>
        <authorList>
            <person name="Ma L.-J."/>
            <person name="Dead R."/>
            <person name="Young S.K."/>
            <person name="Zeng Q."/>
            <person name="Gargeya S."/>
            <person name="Fitzgerald M."/>
            <person name="Haas B."/>
            <person name="Abouelleil A."/>
            <person name="Alvarado L."/>
            <person name="Arachchi H.M."/>
            <person name="Berlin A."/>
            <person name="Brown A."/>
            <person name="Chapman S.B."/>
            <person name="Chen Z."/>
            <person name="Dunbar C."/>
            <person name="Freedman E."/>
            <person name="Gearin G."/>
            <person name="Gellesch M."/>
            <person name="Goldberg J."/>
            <person name="Griggs A."/>
            <person name="Gujja S."/>
            <person name="Heiman D."/>
            <person name="Howarth C."/>
            <person name="Larson L."/>
            <person name="Lui A."/>
            <person name="MacDonald P.J.P."/>
            <person name="Mehta T."/>
            <person name="Montmayeur A."/>
            <person name="Murphy C."/>
            <person name="Neiman D."/>
            <person name="Pearson M."/>
            <person name="Priest M."/>
            <person name="Roberts A."/>
            <person name="Saif S."/>
            <person name="Shea T."/>
            <person name="Shenoy N."/>
            <person name="Sisk P."/>
            <person name="Stolte C."/>
            <person name="Sykes S."/>
            <person name="Yandava C."/>
            <person name="Wortman J."/>
            <person name="Nusbaum C."/>
            <person name="Birren B."/>
        </authorList>
    </citation>
    <scope>NUCLEOTIDE SEQUENCE</scope>
    <source>
        <strain evidence="1">ATCC 64411</strain>
    </source>
</reference>
<dbReference type="EMBL" id="GL876975">
    <property type="protein sequence ID" value="KLU90422.1"/>
    <property type="molecule type" value="Genomic_DNA"/>
</dbReference>
<evidence type="ECO:0000313" key="2">
    <source>
        <dbReference type="EnsemblFungi" id="MAPG_10276T0"/>
    </source>
</evidence>
<accession>A0A0C4EC62</accession>